<dbReference type="PROSITE" id="PS50206">
    <property type="entry name" value="RHODANESE_3"/>
    <property type="match status" value="2"/>
</dbReference>
<reference evidence="4 5" key="1">
    <citation type="submission" date="2020-08" db="EMBL/GenBank/DDBJ databases">
        <title>Genomic Encyclopedia of Type Strains, Phase III (KMG-III): the genomes of soil and plant-associated and newly described type strains.</title>
        <authorList>
            <person name="Whitman W."/>
        </authorList>
    </citation>
    <scope>NUCLEOTIDE SEQUENCE [LARGE SCALE GENOMIC DNA]</scope>
    <source>
        <strain evidence="4 5">CECT 8571</strain>
    </source>
</reference>
<dbReference type="CDD" id="cd01448">
    <property type="entry name" value="TST_Repeat_1"/>
    <property type="match status" value="1"/>
</dbReference>
<sequence>MNPLISASELNHRLHSDLRPTVLDCRFKLADPNAGRREYEAAHIPGAYYVDLERDLSAPAQRHGGRHPLPDFKTLSKTLAQFGLNNHSHIVLYDASKGAFASRAWWLLKHGGLANIQLLDGGWQAWVAEHLPTESGAQTIEASAGNLNLSPGSMPVVHHQDILNHQSEWQLIDSRENGRYLGREEPIDPIAGHIPGARNLPWQDALGDDGKFKSPELLVQRWQNAGLSDADEKTVIYCGSGVTACVNVFALALTGATASLYPGSWSDWCSYVDGHNKEGSNRSARVATG</sequence>
<dbReference type="CDD" id="cd01449">
    <property type="entry name" value="TST_Repeat_2"/>
    <property type="match status" value="1"/>
</dbReference>
<dbReference type="SUPFAM" id="SSF52821">
    <property type="entry name" value="Rhodanese/Cell cycle control phosphatase"/>
    <property type="match status" value="2"/>
</dbReference>
<dbReference type="RefSeq" id="WP_183910159.1">
    <property type="nucleotide sequence ID" value="NZ_JACHXZ010000002.1"/>
</dbReference>
<dbReference type="GO" id="GO:0004792">
    <property type="term" value="F:thiosulfate-cyanide sulfurtransferase activity"/>
    <property type="evidence" value="ECO:0007669"/>
    <property type="project" value="UniProtKB-EC"/>
</dbReference>
<dbReference type="EC" id="2.8.1.1" evidence="4"/>
<dbReference type="EC" id="2.8.1.2" evidence="4"/>
<feature type="domain" description="Rhodanese" evidence="3">
    <location>
        <begin position="19"/>
        <end position="135"/>
    </location>
</feature>
<evidence type="ECO:0000256" key="1">
    <source>
        <dbReference type="ARBA" id="ARBA00022679"/>
    </source>
</evidence>
<dbReference type="InterPro" id="IPR045078">
    <property type="entry name" value="TST/MPST-like"/>
</dbReference>
<name>A0A839ULY4_9GAMM</name>
<dbReference type="InterPro" id="IPR001763">
    <property type="entry name" value="Rhodanese-like_dom"/>
</dbReference>
<comment type="caution">
    <text evidence="4">The sequence shown here is derived from an EMBL/GenBank/DDBJ whole genome shotgun (WGS) entry which is preliminary data.</text>
</comment>
<keyword evidence="4" id="KW-0670">Pyruvate</keyword>
<dbReference type="AlphaFoldDB" id="A0A839ULY4"/>
<dbReference type="InterPro" id="IPR001307">
    <property type="entry name" value="Thiosulphate_STrfase_CS"/>
</dbReference>
<feature type="domain" description="Rhodanese" evidence="3">
    <location>
        <begin position="165"/>
        <end position="277"/>
    </location>
</feature>
<organism evidence="4 5">
    <name type="scientific">Simiduia aestuariiviva</name>
    <dbReference type="NCBI Taxonomy" id="1510459"/>
    <lineage>
        <taxon>Bacteria</taxon>
        <taxon>Pseudomonadati</taxon>
        <taxon>Pseudomonadota</taxon>
        <taxon>Gammaproteobacteria</taxon>
        <taxon>Cellvibrionales</taxon>
        <taxon>Cellvibrionaceae</taxon>
        <taxon>Simiduia</taxon>
    </lineage>
</organism>
<dbReference type="Gene3D" id="3.40.250.10">
    <property type="entry name" value="Rhodanese-like domain"/>
    <property type="match status" value="2"/>
</dbReference>
<keyword evidence="1 4" id="KW-0808">Transferase</keyword>
<evidence type="ECO:0000256" key="2">
    <source>
        <dbReference type="ARBA" id="ARBA00022737"/>
    </source>
</evidence>
<evidence type="ECO:0000313" key="5">
    <source>
        <dbReference type="Proteomes" id="UP000559987"/>
    </source>
</evidence>
<dbReference type="PANTHER" id="PTHR11364">
    <property type="entry name" value="THIOSULFATE SULFERTANSFERASE"/>
    <property type="match status" value="1"/>
</dbReference>
<dbReference type="EMBL" id="JACHXZ010000002">
    <property type="protein sequence ID" value="MBB3168703.1"/>
    <property type="molecule type" value="Genomic_DNA"/>
</dbReference>
<accession>A0A839ULY4</accession>
<keyword evidence="2" id="KW-0677">Repeat</keyword>
<proteinExistence type="predicted"/>
<gene>
    <name evidence="4" type="ORF">FHS30_001887</name>
</gene>
<dbReference type="SMART" id="SM00450">
    <property type="entry name" value="RHOD"/>
    <property type="match status" value="2"/>
</dbReference>
<dbReference type="PANTHER" id="PTHR11364:SF27">
    <property type="entry name" value="SULFURTRANSFERASE"/>
    <property type="match status" value="1"/>
</dbReference>
<dbReference type="Pfam" id="PF00581">
    <property type="entry name" value="Rhodanese"/>
    <property type="match status" value="2"/>
</dbReference>
<dbReference type="Proteomes" id="UP000559987">
    <property type="component" value="Unassembled WGS sequence"/>
</dbReference>
<protein>
    <submittedName>
        <fullName evidence="4">Thiosulfate/3-mercaptopyruvate sulfurtransferase</fullName>
        <ecNumber evidence="4">2.8.1.1</ecNumber>
        <ecNumber evidence="4">2.8.1.2</ecNumber>
    </submittedName>
</protein>
<keyword evidence="5" id="KW-1185">Reference proteome</keyword>
<dbReference type="GO" id="GO:0016784">
    <property type="term" value="F:3-mercaptopyruvate sulfurtransferase activity"/>
    <property type="evidence" value="ECO:0007669"/>
    <property type="project" value="UniProtKB-EC"/>
</dbReference>
<evidence type="ECO:0000259" key="3">
    <source>
        <dbReference type="PROSITE" id="PS50206"/>
    </source>
</evidence>
<dbReference type="InterPro" id="IPR036873">
    <property type="entry name" value="Rhodanese-like_dom_sf"/>
</dbReference>
<evidence type="ECO:0000313" key="4">
    <source>
        <dbReference type="EMBL" id="MBB3168703.1"/>
    </source>
</evidence>
<dbReference type="PROSITE" id="PS00380">
    <property type="entry name" value="RHODANESE_1"/>
    <property type="match status" value="1"/>
</dbReference>